<dbReference type="AlphaFoldDB" id="A0AAD5X3G4"/>
<keyword evidence="1" id="KW-0472">Membrane</keyword>
<feature type="transmembrane region" description="Helical" evidence="1">
    <location>
        <begin position="240"/>
        <end position="258"/>
    </location>
</feature>
<reference evidence="2" key="1">
    <citation type="submission" date="2020-05" db="EMBL/GenBank/DDBJ databases">
        <title>Phylogenomic resolution of chytrid fungi.</title>
        <authorList>
            <person name="Stajich J.E."/>
            <person name="Amses K."/>
            <person name="Simmons R."/>
            <person name="Seto K."/>
            <person name="Myers J."/>
            <person name="Bonds A."/>
            <person name="Quandt C.A."/>
            <person name="Barry K."/>
            <person name="Liu P."/>
            <person name="Grigoriev I."/>
            <person name="Longcore J.E."/>
            <person name="James T.Y."/>
        </authorList>
    </citation>
    <scope>NUCLEOTIDE SEQUENCE</scope>
    <source>
        <strain evidence="2">JEL0318</strain>
    </source>
</reference>
<sequence length="260" mass="29240">MTLDYVGPEKSGKNHGYVFRRERVTEVGSEGMRVTGGNLDAAGRRVVFLTETRDVLVFRRGDPGVQEVREVEGGEVEEEEDTSFWSFAPDVLNNFDGGIFTGGPGGVKGKSERRSGSGWELVRVFGRDVLREVVGEDIVAFNLIKTSDLDPSVRPKSYNDSSAVEKDNHYMVFLLYEQTTTKQFKFIVLDLSRTYEGTWLFTFVMNKWEMVVGVLAVVGVFCLNEVRMMRPNARPVPPQLYPVIVSSVFFVVIFAALLRD</sequence>
<evidence type="ECO:0000256" key="1">
    <source>
        <dbReference type="SAM" id="Phobius"/>
    </source>
</evidence>
<keyword evidence="1" id="KW-0812">Transmembrane</keyword>
<accession>A0AAD5X3G4</accession>
<proteinExistence type="predicted"/>
<keyword evidence="3" id="KW-1185">Reference proteome</keyword>
<protein>
    <submittedName>
        <fullName evidence="2">Uncharacterized protein</fullName>
    </submittedName>
</protein>
<gene>
    <name evidence="2" type="ORF">HK097_001565</name>
</gene>
<evidence type="ECO:0000313" key="2">
    <source>
        <dbReference type="EMBL" id="KAJ3054536.1"/>
    </source>
</evidence>
<comment type="caution">
    <text evidence="2">The sequence shown here is derived from an EMBL/GenBank/DDBJ whole genome shotgun (WGS) entry which is preliminary data.</text>
</comment>
<name>A0AAD5X3G4_9FUNG</name>
<evidence type="ECO:0000313" key="3">
    <source>
        <dbReference type="Proteomes" id="UP001212841"/>
    </source>
</evidence>
<organism evidence="2 3">
    <name type="scientific">Rhizophlyctis rosea</name>
    <dbReference type="NCBI Taxonomy" id="64517"/>
    <lineage>
        <taxon>Eukaryota</taxon>
        <taxon>Fungi</taxon>
        <taxon>Fungi incertae sedis</taxon>
        <taxon>Chytridiomycota</taxon>
        <taxon>Chytridiomycota incertae sedis</taxon>
        <taxon>Chytridiomycetes</taxon>
        <taxon>Rhizophlyctidales</taxon>
        <taxon>Rhizophlyctidaceae</taxon>
        <taxon>Rhizophlyctis</taxon>
    </lineage>
</organism>
<dbReference type="Proteomes" id="UP001212841">
    <property type="component" value="Unassembled WGS sequence"/>
</dbReference>
<keyword evidence="1" id="KW-1133">Transmembrane helix</keyword>
<dbReference type="EMBL" id="JADGJD010000131">
    <property type="protein sequence ID" value="KAJ3054536.1"/>
    <property type="molecule type" value="Genomic_DNA"/>
</dbReference>
<feature type="transmembrane region" description="Helical" evidence="1">
    <location>
        <begin position="210"/>
        <end position="228"/>
    </location>
</feature>